<evidence type="ECO:0000313" key="3">
    <source>
        <dbReference type="Proteomes" id="UP000518266"/>
    </source>
</evidence>
<comment type="caution">
    <text evidence="2">The sequence shown here is derived from an EMBL/GenBank/DDBJ whole genome shotgun (WGS) entry which is preliminary data.</text>
</comment>
<dbReference type="AlphaFoldDB" id="A0A7J5YBW5"/>
<keyword evidence="3" id="KW-1185">Reference proteome</keyword>
<dbReference type="EMBL" id="JAAKFY010000014">
    <property type="protein sequence ID" value="KAF3846944.1"/>
    <property type="molecule type" value="Genomic_DNA"/>
</dbReference>
<organism evidence="2 3">
    <name type="scientific">Dissostichus mawsoni</name>
    <name type="common">Antarctic cod</name>
    <dbReference type="NCBI Taxonomy" id="36200"/>
    <lineage>
        <taxon>Eukaryota</taxon>
        <taxon>Metazoa</taxon>
        <taxon>Chordata</taxon>
        <taxon>Craniata</taxon>
        <taxon>Vertebrata</taxon>
        <taxon>Euteleostomi</taxon>
        <taxon>Actinopterygii</taxon>
        <taxon>Neopterygii</taxon>
        <taxon>Teleostei</taxon>
        <taxon>Neoteleostei</taxon>
        <taxon>Acanthomorphata</taxon>
        <taxon>Eupercaria</taxon>
        <taxon>Perciformes</taxon>
        <taxon>Notothenioidei</taxon>
        <taxon>Nototheniidae</taxon>
        <taxon>Dissostichus</taxon>
    </lineage>
</organism>
<evidence type="ECO:0000256" key="1">
    <source>
        <dbReference type="SAM" id="MobiDB-lite"/>
    </source>
</evidence>
<feature type="compositionally biased region" description="Gly residues" evidence="1">
    <location>
        <begin position="63"/>
        <end position="76"/>
    </location>
</feature>
<evidence type="ECO:0000313" key="2">
    <source>
        <dbReference type="EMBL" id="KAF3846944.1"/>
    </source>
</evidence>
<gene>
    <name evidence="2" type="ORF">F7725_004022</name>
</gene>
<sequence>MASSWSARSSNMLPISSRMLTVRGGQRGARLLQLLMHQQLRSRDSAPRHPAVHGHPPIEERGGLTGGGVGLGVAGV</sequence>
<name>A0A7J5YBW5_DISMA</name>
<proteinExistence type="predicted"/>
<reference evidence="2 3" key="1">
    <citation type="submission" date="2020-03" db="EMBL/GenBank/DDBJ databases">
        <title>Dissostichus mawsoni Genome sequencing and assembly.</title>
        <authorList>
            <person name="Park H."/>
        </authorList>
    </citation>
    <scope>NUCLEOTIDE SEQUENCE [LARGE SCALE GENOMIC DNA]</scope>
    <source>
        <strain evidence="2">DM0001</strain>
        <tissue evidence="2">Muscle</tissue>
    </source>
</reference>
<accession>A0A7J5YBW5</accession>
<feature type="region of interest" description="Disordered" evidence="1">
    <location>
        <begin position="40"/>
        <end position="76"/>
    </location>
</feature>
<protein>
    <submittedName>
        <fullName evidence="2">Uncharacterized protein</fullName>
    </submittedName>
</protein>
<dbReference type="Proteomes" id="UP000518266">
    <property type="component" value="Unassembled WGS sequence"/>
</dbReference>